<name>A3HW71_9BACT</name>
<comment type="caution">
    <text evidence="2">The sequence shown here is derived from an EMBL/GenBank/DDBJ whole genome shotgun (WGS) entry which is preliminary data.</text>
</comment>
<dbReference type="RefSeq" id="WP_008198554.1">
    <property type="nucleotide sequence ID" value="NZ_CM001023.1"/>
</dbReference>
<accession>A3HW71</accession>
<dbReference type="EMBL" id="AAXU02000001">
    <property type="protein sequence ID" value="EAZ82393.1"/>
    <property type="molecule type" value="Genomic_DNA"/>
</dbReference>
<feature type="chain" id="PRO_5002652778" description="Lipocalin-like domain-containing protein" evidence="1">
    <location>
        <begin position="22"/>
        <end position="166"/>
    </location>
</feature>
<dbReference type="Proteomes" id="UP000003919">
    <property type="component" value="Chromosome"/>
</dbReference>
<evidence type="ECO:0000256" key="1">
    <source>
        <dbReference type="SAM" id="SignalP"/>
    </source>
</evidence>
<reference evidence="2 3" key="1">
    <citation type="journal article" date="2011" name="J. Bacteriol.">
        <title>Complete genome sequence of Algoriphagus sp. PR1, bacterial prey of a colony-forming choanoflagellate.</title>
        <authorList>
            <person name="Alegado R.A."/>
            <person name="Ferriera S."/>
            <person name="Nusbaum C."/>
            <person name="Young S.K."/>
            <person name="Zeng Q."/>
            <person name="Imamovic A."/>
            <person name="Fairclough S.R."/>
            <person name="King N."/>
        </authorList>
    </citation>
    <scope>NUCLEOTIDE SEQUENCE [LARGE SCALE GENOMIC DNA]</scope>
    <source>
        <strain evidence="2 3">PR1</strain>
    </source>
</reference>
<feature type="signal peptide" evidence="1">
    <location>
        <begin position="1"/>
        <end position="21"/>
    </location>
</feature>
<evidence type="ECO:0000313" key="2">
    <source>
        <dbReference type="EMBL" id="EAZ82393.1"/>
    </source>
</evidence>
<dbReference type="AlphaFoldDB" id="A3HW71"/>
<dbReference type="EMBL" id="CM001023">
    <property type="protein sequence ID" value="EAZ82393.1"/>
    <property type="molecule type" value="Genomic_DNA"/>
</dbReference>
<evidence type="ECO:0008006" key="4">
    <source>
        <dbReference type="Google" id="ProtNLM"/>
    </source>
</evidence>
<keyword evidence="3" id="KW-1185">Reference proteome</keyword>
<sequence length="166" mass="19861">MKYLSFLFLIFLSLTFLSCNDEDNLPIQLSGVWEERKYVDSVDFWVVNTLEFKNDSEFQFRTTVRETETGNDLGYRFYYDDTYDWDGKTFNYSPDMAFWIDYREEKFYTKKEDLKAGVIDFVSWPSANITFVEGNSKLIFQNICTSTNADYCENAQYPEREYIRVN</sequence>
<gene>
    <name evidence="2" type="ORF">ALPR1_04090</name>
</gene>
<dbReference type="STRING" id="388413.ALPR1_04090"/>
<evidence type="ECO:0000313" key="3">
    <source>
        <dbReference type="Proteomes" id="UP000003919"/>
    </source>
</evidence>
<keyword evidence="1" id="KW-0732">Signal</keyword>
<dbReference type="HOGENOM" id="CLU_1599254_0_0_10"/>
<organism evidence="2 3">
    <name type="scientific">Algoriphagus machipongonensis</name>
    <dbReference type="NCBI Taxonomy" id="388413"/>
    <lineage>
        <taxon>Bacteria</taxon>
        <taxon>Pseudomonadati</taxon>
        <taxon>Bacteroidota</taxon>
        <taxon>Cytophagia</taxon>
        <taxon>Cytophagales</taxon>
        <taxon>Cyclobacteriaceae</taxon>
        <taxon>Algoriphagus</taxon>
    </lineage>
</organism>
<protein>
    <recommendedName>
        <fullName evidence="4">Lipocalin-like domain-containing protein</fullName>
    </recommendedName>
</protein>
<dbReference type="OrthoDB" id="795172at2"/>
<dbReference type="PROSITE" id="PS51257">
    <property type="entry name" value="PROKAR_LIPOPROTEIN"/>
    <property type="match status" value="1"/>
</dbReference>
<proteinExistence type="predicted"/>